<evidence type="ECO:0000256" key="13">
    <source>
        <dbReference type="ARBA" id="ARBA00023288"/>
    </source>
</evidence>
<evidence type="ECO:0000256" key="9">
    <source>
        <dbReference type="ARBA" id="ARBA00022821"/>
    </source>
</evidence>
<dbReference type="OMA" id="AFIGINW"/>
<dbReference type="InterPro" id="IPR017853">
    <property type="entry name" value="GH"/>
</dbReference>
<keyword evidence="5" id="KW-1003">Cell membrane</keyword>
<evidence type="ECO:0000256" key="3">
    <source>
        <dbReference type="ARBA" id="ARBA00008773"/>
    </source>
</evidence>
<evidence type="ECO:0000256" key="6">
    <source>
        <dbReference type="ARBA" id="ARBA00022622"/>
    </source>
</evidence>
<dbReference type="GO" id="GO:0042973">
    <property type="term" value="F:glucan endo-1,3-beta-D-glucosidase activity"/>
    <property type="evidence" value="ECO:0007669"/>
    <property type="project" value="UniProtKB-EC"/>
</dbReference>
<keyword evidence="13" id="KW-0449">Lipoprotein</keyword>
<evidence type="ECO:0000256" key="10">
    <source>
        <dbReference type="ARBA" id="ARBA00023136"/>
    </source>
</evidence>
<dbReference type="FunCoup" id="A0A061DKW0">
    <property type="interactions" value="258"/>
</dbReference>
<evidence type="ECO:0000256" key="4">
    <source>
        <dbReference type="ARBA" id="ARBA00012780"/>
    </source>
</evidence>
<keyword evidence="8 16" id="KW-0378">Hydrolase</keyword>
<dbReference type="SMART" id="SM00768">
    <property type="entry name" value="X8"/>
    <property type="match status" value="1"/>
</dbReference>
<comment type="catalytic activity">
    <reaction evidence="1">
        <text>Hydrolysis of (1-&gt;3)-beta-D-glucosidic linkages in (1-&gt;3)-beta-D-glucans.</text>
        <dbReference type="EC" id="3.2.1.39"/>
    </reaction>
</comment>
<dbReference type="PANTHER" id="PTHR32227">
    <property type="entry name" value="GLUCAN ENDO-1,3-BETA-GLUCOSIDASE BG1-RELATED-RELATED"/>
    <property type="match status" value="1"/>
</dbReference>
<keyword evidence="9" id="KW-0611">Plant defense</keyword>
<evidence type="ECO:0000256" key="15">
    <source>
        <dbReference type="RuleBase" id="RU004335"/>
    </source>
</evidence>
<evidence type="ECO:0000313" key="19">
    <source>
        <dbReference type="Proteomes" id="UP000026915"/>
    </source>
</evidence>
<evidence type="ECO:0000256" key="7">
    <source>
        <dbReference type="ARBA" id="ARBA00022729"/>
    </source>
</evidence>
<dbReference type="GO" id="GO:0098552">
    <property type="term" value="C:side of membrane"/>
    <property type="evidence" value="ECO:0007669"/>
    <property type="project" value="UniProtKB-KW"/>
</dbReference>
<evidence type="ECO:0000256" key="14">
    <source>
        <dbReference type="ARBA" id="ARBA00023295"/>
    </source>
</evidence>
<keyword evidence="11" id="KW-1015">Disulfide bond</keyword>
<dbReference type="Proteomes" id="UP000026915">
    <property type="component" value="Chromosome 1"/>
</dbReference>
<evidence type="ECO:0000256" key="2">
    <source>
        <dbReference type="ARBA" id="ARBA00004609"/>
    </source>
</evidence>
<dbReference type="InterPro" id="IPR044965">
    <property type="entry name" value="Glyco_hydro_17_plant"/>
</dbReference>
<evidence type="ECO:0000256" key="12">
    <source>
        <dbReference type="ARBA" id="ARBA00023180"/>
    </source>
</evidence>
<evidence type="ECO:0000313" key="18">
    <source>
        <dbReference type="EMBL" id="EOX93330.1"/>
    </source>
</evidence>
<dbReference type="Gramene" id="EOX93330">
    <property type="protein sequence ID" value="EOX93330"/>
    <property type="gene ID" value="TCM_002168"/>
</dbReference>
<evidence type="ECO:0000256" key="11">
    <source>
        <dbReference type="ARBA" id="ARBA00023157"/>
    </source>
</evidence>
<dbReference type="FunFam" id="1.20.58.1040:FF:000001">
    <property type="entry name" value="Glucan endo-1,3-beta-glucosidase 4"/>
    <property type="match status" value="1"/>
</dbReference>
<comment type="subcellular location">
    <subcellularLocation>
        <location evidence="2">Cell membrane</location>
        <topology evidence="2">Lipid-anchor</topology>
        <topology evidence="2">GPI-anchor</topology>
    </subcellularLocation>
</comment>
<keyword evidence="10" id="KW-0472">Membrane</keyword>
<protein>
    <recommendedName>
        <fullName evidence="4">glucan endo-1,3-beta-D-glucosidase</fullName>
        <ecNumber evidence="4">3.2.1.39</ecNumber>
    </recommendedName>
</protein>
<dbReference type="Pfam" id="PF07983">
    <property type="entry name" value="X8"/>
    <property type="match status" value="1"/>
</dbReference>
<dbReference type="Gene3D" id="1.20.58.1040">
    <property type="match status" value="1"/>
</dbReference>
<dbReference type="InterPro" id="IPR000490">
    <property type="entry name" value="Glyco_hydro_17"/>
</dbReference>
<dbReference type="eggNOG" id="ENOG502QVK5">
    <property type="taxonomic scope" value="Eukaryota"/>
</dbReference>
<gene>
    <name evidence="18" type="ORF">TCM_002168</name>
</gene>
<keyword evidence="7" id="KW-0732">Signal</keyword>
<comment type="similarity">
    <text evidence="3 15">Belongs to the glycosyl hydrolase 17 family.</text>
</comment>
<dbReference type="PROSITE" id="PS00587">
    <property type="entry name" value="GLYCOSYL_HYDROL_F17"/>
    <property type="match status" value="1"/>
</dbReference>
<dbReference type="GO" id="GO:0005886">
    <property type="term" value="C:plasma membrane"/>
    <property type="evidence" value="ECO:0000318"/>
    <property type="project" value="GO_Central"/>
</dbReference>
<keyword evidence="6" id="KW-0336">GPI-anchor</keyword>
<evidence type="ECO:0000259" key="17">
    <source>
        <dbReference type="SMART" id="SM00768"/>
    </source>
</evidence>
<keyword evidence="12" id="KW-0325">Glycoprotein</keyword>
<dbReference type="GO" id="GO:0006952">
    <property type="term" value="P:defense response"/>
    <property type="evidence" value="ECO:0007669"/>
    <property type="project" value="UniProtKB-KW"/>
</dbReference>
<dbReference type="Gene3D" id="3.20.20.80">
    <property type="entry name" value="Glycosidases"/>
    <property type="match status" value="1"/>
</dbReference>
<keyword evidence="14 16" id="KW-0326">Glycosidase</keyword>
<evidence type="ECO:0000256" key="1">
    <source>
        <dbReference type="ARBA" id="ARBA00000382"/>
    </source>
</evidence>
<evidence type="ECO:0000256" key="5">
    <source>
        <dbReference type="ARBA" id="ARBA00022475"/>
    </source>
</evidence>
<dbReference type="GO" id="GO:0005975">
    <property type="term" value="P:carbohydrate metabolic process"/>
    <property type="evidence" value="ECO:0007669"/>
    <property type="project" value="InterPro"/>
</dbReference>
<dbReference type="GO" id="GO:0009506">
    <property type="term" value="C:plasmodesma"/>
    <property type="evidence" value="ECO:0007669"/>
    <property type="project" value="UniProtKB-ARBA"/>
</dbReference>
<sequence>MPLLISSQDSSLFIPYIFPTATPDEPHCQIPSFSRLPAHIVHVEEMEKDDALMLIKVRSIRMWDWGKSPEPKWRIVVRADSASLALPASASLSLSATFGFLSISPDTQNPTISFHFSLPLPLFFSALLPKKVKSRAMGSSFITSLVLLISVFTLADCGSVGVNYGRIANNLPSATKVVELLKSHGLNRVKVYDTDPAVLHALSGSGIKVTVDLPNEQLFAAAKSTSFANSWVERNVAAYYPHTEIEAIAVGNEVFVDPHNTTKFLVPAMKNIHEALVKFNLHSDIKVSSPIALSALQNSYPSSAGSFRPELIEPVFKPMLDFLRQTGSFLMVNAYPFFAYESNTDVISLDYALFRENPGVVDPGNGLRYFSLFDAQIDAVFAAMSALKYDDIKLVVTETGWPSKGDENENGASIENAAAYNGNLVRRILTGGGTPLRPKADLTVYLFALFNENKKFGPTSERNYGLFYPNEEKVYDIPFTLEGVKNYRDKRSPVAGNQQGAAAPVNGGGGSVSKSTTGNTWCVANGEAGKAKLQAALDYACGEGGADCHSIQPGATCYDPNTIQAHASFAFNSYYQKKGRQMGTCYFGGAAYVVTQPPKYGNCEFPTGY</sequence>
<dbReference type="AlphaFoldDB" id="A0A061DKW0"/>
<dbReference type="FunFam" id="3.20.20.80:FF:000002">
    <property type="entry name" value="Glucan endo-1,3-beta-glucosidase 3"/>
    <property type="match status" value="1"/>
</dbReference>
<keyword evidence="19" id="KW-1185">Reference proteome</keyword>
<evidence type="ECO:0000256" key="16">
    <source>
        <dbReference type="RuleBase" id="RU004336"/>
    </source>
</evidence>
<dbReference type="InterPro" id="IPR012946">
    <property type="entry name" value="X8"/>
</dbReference>
<name>A0A061DKW0_THECC</name>
<dbReference type="STRING" id="3641.A0A061DKW0"/>
<organism evidence="18 19">
    <name type="scientific">Theobroma cacao</name>
    <name type="common">Cacao</name>
    <name type="synonym">Cocoa</name>
    <dbReference type="NCBI Taxonomy" id="3641"/>
    <lineage>
        <taxon>Eukaryota</taxon>
        <taxon>Viridiplantae</taxon>
        <taxon>Streptophyta</taxon>
        <taxon>Embryophyta</taxon>
        <taxon>Tracheophyta</taxon>
        <taxon>Spermatophyta</taxon>
        <taxon>Magnoliopsida</taxon>
        <taxon>eudicotyledons</taxon>
        <taxon>Gunneridae</taxon>
        <taxon>Pentapetalae</taxon>
        <taxon>rosids</taxon>
        <taxon>malvids</taxon>
        <taxon>Malvales</taxon>
        <taxon>Malvaceae</taxon>
        <taxon>Byttnerioideae</taxon>
        <taxon>Theobroma</taxon>
    </lineage>
</organism>
<dbReference type="EC" id="3.2.1.39" evidence="4"/>
<dbReference type="Pfam" id="PF00332">
    <property type="entry name" value="Glyco_hydro_17"/>
    <property type="match status" value="1"/>
</dbReference>
<evidence type="ECO:0000256" key="8">
    <source>
        <dbReference type="ARBA" id="ARBA00022801"/>
    </source>
</evidence>
<reference evidence="18 19" key="1">
    <citation type="journal article" date="2013" name="Genome Biol.">
        <title>The genome sequence of the most widely cultivated cacao type and its use to identify candidate genes regulating pod color.</title>
        <authorList>
            <person name="Motamayor J.C."/>
            <person name="Mockaitis K."/>
            <person name="Schmutz J."/>
            <person name="Haiminen N."/>
            <person name="Iii D.L."/>
            <person name="Cornejo O."/>
            <person name="Findley S.D."/>
            <person name="Zheng P."/>
            <person name="Utro F."/>
            <person name="Royaert S."/>
            <person name="Saski C."/>
            <person name="Jenkins J."/>
            <person name="Podicheti R."/>
            <person name="Zhao M."/>
            <person name="Scheffler B.E."/>
            <person name="Stack J.C."/>
            <person name="Feltus F.A."/>
            <person name="Mustiga G.M."/>
            <person name="Amores F."/>
            <person name="Phillips W."/>
            <person name="Marelli J.P."/>
            <person name="May G.D."/>
            <person name="Shapiro H."/>
            <person name="Ma J."/>
            <person name="Bustamante C.D."/>
            <person name="Schnell R.J."/>
            <person name="Main D."/>
            <person name="Gilbert D."/>
            <person name="Parida L."/>
            <person name="Kuhn D.N."/>
        </authorList>
    </citation>
    <scope>NUCLEOTIDE SEQUENCE [LARGE SCALE GENOMIC DNA]</scope>
    <source>
        <strain evidence="19">cv. Matina 1-6</strain>
    </source>
</reference>
<feature type="domain" description="X8" evidence="17">
    <location>
        <begin position="520"/>
        <end position="605"/>
    </location>
</feature>
<dbReference type="EMBL" id="CM001879">
    <property type="protein sequence ID" value="EOX93330.1"/>
    <property type="molecule type" value="Genomic_DNA"/>
</dbReference>
<accession>A0A061DKW0</accession>
<proteinExistence type="inferred from homology"/>
<dbReference type="SUPFAM" id="SSF51445">
    <property type="entry name" value="(Trans)glycosidases"/>
    <property type="match status" value="1"/>
</dbReference>
<dbReference type="InParanoid" id="A0A061DKW0"/>